<name>A0ACC0UIW7_9AGAM</name>
<evidence type="ECO:0000313" key="2">
    <source>
        <dbReference type="Proteomes" id="UP001207468"/>
    </source>
</evidence>
<organism evidence="1 2">
    <name type="scientific">Russula earlei</name>
    <dbReference type="NCBI Taxonomy" id="71964"/>
    <lineage>
        <taxon>Eukaryota</taxon>
        <taxon>Fungi</taxon>
        <taxon>Dikarya</taxon>
        <taxon>Basidiomycota</taxon>
        <taxon>Agaricomycotina</taxon>
        <taxon>Agaricomycetes</taxon>
        <taxon>Russulales</taxon>
        <taxon>Russulaceae</taxon>
        <taxon>Russula</taxon>
    </lineage>
</organism>
<accession>A0ACC0UIW7</accession>
<sequence length="90" mass="10154">MSGSTESRQECQIAEILQFSCEVQPKGRGFQQIHCFPVPRLLMLCQGHPAVEITRVVKMDPATGEVNVPPDILQRLPKAKEWKHATRSRS</sequence>
<evidence type="ECO:0000313" key="1">
    <source>
        <dbReference type="EMBL" id="KAI9511669.1"/>
    </source>
</evidence>
<protein>
    <submittedName>
        <fullName evidence="1">Uncharacterized protein</fullName>
    </submittedName>
</protein>
<keyword evidence="2" id="KW-1185">Reference proteome</keyword>
<proteinExistence type="predicted"/>
<dbReference type="EMBL" id="JAGFNK010000019">
    <property type="protein sequence ID" value="KAI9511669.1"/>
    <property type="molecule type" value="Genomic_DNA"/>
</dbReference>
<comment type="caution">
    <text evidence="1">The sequence shown here is derived from an EMBL/GenBank/DDBJ whole genome shotgun (WGS) entry which is preliminary data.</text>
</comment>
<reference evidence="1" key="1">
    <citation type="submission" date="2021-03" db="EMBL/GenBank/DDBJ databases">
        <title>Evolutionary priming and transition to the ectomycorrhizal habit in an iconic lineage of mushroom-forming fungi: is preadaptation a requirement?</title>
        <authorList>
            <consortium name="DOE Joint Genome Institute"/>
            <person name="Looney B.P."/>
            <person name="Miyauchi S."/>
            <person name="Morin E."/>
            <person name="Drula E."/>
            <person name="Courty P.E."/>
            <person name="Chicoki N."/>
            <person name="Fauchery L."/>
            <person name="Kohler A."/>
            <person name="Kuo A."/>
            <person name="LaButti K."/>
            <person name="Pangilinan J."/>
            <person name="Lipzen A."/>
            <person name="Riley R."/>
            <person name="Andreopoulos W."/>
            <person name="He G."/>
            <person name="Johnson J."/>
            <person name="Barry K.W."/>
            <person name="Grigoriev I.V."/>
            <person name="Nagy L."/>
            <person name="Hibbett D."/>
            <person name="Henrissat B."/>
            <person name="Matheny P.B."/>
            <person name="Labbe J."/>
            <person name="Martin A.F."/>
        </authorList>
    </citation>
    <scope>NUCLEOTIDE SEQUENCE</scope>
    <source>
        <strain evidence="1">BPL698</strain>
    </source>
</reference>
<dbReference type="Proteomes" id="UP001207468">
    <property type="component" value="Unassembled WGS sequence"/>
</dbReference>
<gene>
    <name evidence="1" type="ORF">F5148DRAFT_974863</name>
</gene>